<keyword evidence="1" id="KW-0472">Membrane</keyword>
<feature type="transmembrane region" description="Helical" evidence="1">
    <location>
        <begin position="50"/>
        <end position="74"/>
    </location>
</feature>
<accession>A0A066XXL9</accession>
<dbReference type="eggNOG" id="ENOG502RSFV">
    <property type="taxonomic scope" value="Eukaryota"/>
</dbReference>
<comment type="caution">
    <text evidence="2">The sequence shown here is derived from an EMBL/GenBank/DDBJ whole genome shotgun (WGS) entry which is preliminary data.</text>
</comment>
<reference evidence="3" key="1">
    <citation type="journal article" date="2014" name="Genome Announc.">
        <title>Draft genome sequence of Colletotrichum sublineola, a destructive pathogen of cultivated sorghum.</title>
        <authorList>
            <person name="Baroncelli R."/>
            <person name="Sanz-Martin J.M."/>
            <person name="Rech G.E."/>
            <person name="Sukno S.A."/>
            <person name="Thon M.R."/>
        </authorList>
    </citation>
    <scope>NUCLEOTIDE SEQUENCE [LARGE SCALE GENOMIC DNA]</scope>
    <source>
        <strain evidence="3">TX430BB</strain>
    </source>
</reference>
<dbReference type="HOGENOM" id="CLU_009663_0_0_1"/>
<keyword evidence="3" id="KW-1185">Reference proteome</keyword>
<dbReference type="Proteomes" id="UP000027238">
    <property type="component" value="Unassembled WGS sequence"/>
</dbReference>
<dbReference type="EMBL" id="JMSE01000316">
    <property type="protein sequence ID" value="KDN70665.1"/>
    <property type="molecule type" value="Genomic_DNA"/>
</dbReference>
<gene>
    <name evidence="2" type="ORF">CSUB01_08321</name>
</gene>
<keyword evidence="1" id="KW-1133">Transmembrane helix</keyword>
<dbReference type="AlphaFoldDB" id="A0A066XXL9"/>
<organism evidence="2 3">
    <name type="scientific">Colletotrichum sublineola</name>
    <name type="common">Sorghum anthracnose fungus</name>
    <dbReference type="NCBI Taxonomy" id="1173701"/>
    <lineage>
        <taxon>Eukaryota</taxon>
        <taxon>Fungi</taxon>
        <taxon>Dikarya</taxon>
        <taxon>Ascomycota</taxon>
        <taxon>Pezizomycotina</taxon>
        <taxon>Sordariomycetes</taxon>
        <taxon>Hypocreomycetidae</taxon>
        <taxon>Glomerellales</taxon>
        <taxon>Glomerellaceae</taxon>
        <taxon>Colletotrichum</taxon>
        <taxon>Colletotrichum graminicola species complex</taxon>
    </lineage>
</organism>
<protein>
    <submittedName>
        <fullName evidence="2">Uncharacterized protein</fullName>
    </submittedName>
</protein>
<name>A0A066XXL9_COLSU</name>
<evidence type="ECO:0000256" key="1">
    <source>
        <dbReference type="SAM" id="Phobius"/>
    </source>
</evidence>
<dbReference type="STRING" id="1173701.A0A066XXL9"/>
<keyword evidence="1" id="KW-0812">Transmembrane</keyword>
<feature type="transmembrane region" description="Helical" evidence="1">
    <location>
        <begin position="698"/>
        <end position="724"/>
    </location>
</feature>
<proteinExistence type="predicted"/>
<evidence type="ECO:0000313" key="3">
    <source>
        <dbReference type="Proteomes" id="UP000027238"/>
    </source>
</evidence>
<sequence length="899" mass="98960">MALLIAGLLRDTETVATWNIASRVLQRTWWPTILASDSALTHGARFKITLFSWAFPGVAVLIAIAGIVTPLGLYEQLDTLGTRVGSFAYVRDLSSFGSATSQRGVHDFSRICSWSQSRFEDGDFSFSPAPCPYSENSVIVSGSNRTLNSSMPDDYSFNGNSIITVSGNMTLNFTMPYGYSSKVSPILREIFSSGTTNQTTISNFFDIEWRQLTTRQHRYADNGTEVPVGLYRQLESHIMDSTIRVVEGLVVDGIAGGIGLRNHTVPINIERGANWSEDLLFIEPIASCVNTNLTLDFEVESNRSSTSTGIRNLRLTDRGGFVHMNQTNPSYDYENAQTNPDLHARAYRAAYFNNAYTMMYFNVTARTNKTTGQKVWSYLDSNMGREFPIADQQGINYQALTLSSKLGNYLDFTWTDGYRRWANPFGVETNDFLNSNLACSGAIGNRLANISNIYIRCGLLRGVPQKVDGNTDATLFENHSKWSSSLHVCASALRAVVKTVGFTVDNTNDADEFAGLQVTSIAVKNYGSSDEFPLWGMEDSGLLMGGISPVWGLVSPEYASRSNVSTVKQQTFHLPGYSRSIVQSPLNKGYTFYNLPASDFPSNAMDLLFEGDTEEGALGNSWPFDLRGAANMPVFKRWQALSNDSDRVADIIKLVWTDIAASAVVGTKGTLGPGNDAAANKTVTIFIKPAGKRIKYRWVFGIPAFILLLAMLVITAAMLLHMALQASSIAVLRRRLQQLTVGRILTTFLYPEDSNLFMSSKEWSHSNGHKTKPECSLVPVSLRQGTSDFARDATPSPKSEIQSIAADALIRIRGKSADEVAKSLGISRRTVKDILARAKKQGFNPSAPTFSILPKHYNDTPQIGRPKKATPSMADLVVQKVCRDRYGREKTCANIAGEL</sequence>
<dbReference type="OrthoDB" id="3034003at2759"/>
<evidence type="ECO:0000313" key="2">
    <source>
        <dbReference type="EMBL" id="KDN70665.1"/>
    </source>
</evidence>